<evidence type="ECO:0000313" key="3">
    <source>
        <dbReference type="Proteomes" id="UP000054928"/>
    </source>
</evidence>
<sequence>MDRRQICVLWLAVIALVAHVHSNENTSDVKAMNISKVASDEERSFEWLHHLGDLVKKFV</sequence>
<reference evidence="3" key="1">
    <citation type="submission" date="2014-09" db="EMBL/GenBank/DDBJ databases">
        <authorList>
            <person name="Sharma Rahul"/>
            <person name="Thines Marco"/>
        </authorList>
    </citation>
    <scope>NUCLEOTIDE SEQUENCE [LARGE SCALE GENOMIC DNA]</scope>
</reference>
<protein>
    <recommendedName>
        <fullName evidence="4">RxLR-like protein</fullName>
    </recommendedName>
</protein>
<dbReference type="EMBL" id="CCYD01000810">
    <property type="protein sequence ID" value="CEG43656.1"/>
    <property type="molecule type" value="Genomic_DNA"/>
</dbReference>
<proteinExistence type="predicted"/>
<feature type="signal peptide" evidence="1">
    <location>
        <begin position="1"/>
        <end position="22"/>
    </location>
</feature>
<dbReference type="Proteomes" id="UP000054928">
    <property type="component" value="Unassembled WGS sequence"/>
</dbReference>
<keyword evidence="3" id="KW-1185">Reference proteome</keyword>
<accession>A0A0P1AQA4</accession>
<evidence type="ECO:0000313" key="2">
    <source>
        <dbReference type="EMBL" id="CEG43656.1"/>
    </source>
</evidence>
<feature type="chain" id="PRO_5006058838" description="RxLR-like protein" evidence="1">
    <location>
        <begin position="23"/>
        <end position="59"/>
    </location>
</feature>
<keyword evidence="1" id="KW-0732">Signal</keyword>
<evidence type="ECO:0008006" key="4">
    <source>
        <dbReference type="Google" id="ProtNLM"/>
    </source>
</evidence>
<dbReference type="AlphaFoldDB" id="A0A0P1AQA4"/>
<name>A0A0P1AQA4_PLAHL</name>
<organism evidence="2 3">
    <name type="scientific">Plasmopara halstedii</name>
    <name type="common">Downy mildew of sunflower</name>
    <dbReference type="NCBI Taxonomy" id="4781"/>
    <lineage>
        <taxon>Eukaryota</taxon>
        <taxon>Sar</taxon>
        <taxon>Stramenopiles</taxon>
        <taxon>Oomycota</taxon>
        <taxon>Peronosporomycetes</taxon>
        <taxon>Peronosporales</taxon>
        <taxon>Peronosporaceae</taxon>
        <taxon>Plasmopara</taxon>
    </lineage>
</organism>
<dbReference type="RefSeq" id="XP_024580025.1">
    <property type="nucleotide sequence ID" value="XM_024729671.2"/>
</dbReference>
<dbReference type="GeneID" id="36409786"/>
<evidence type="ECO:0000256" key="1">
    <source>
        <dbReference type="SAM" id="SignalP"/>
    </source>
</evidence>